<dbReference type="PROSITE" id="PS51679">
    <property type="entry name" value="SAM_MT_C5"/>
    <property type="match status" value="1"/>
</dbReference>
<evidence type="ECO:0000256" key="3">
    <source>
        <dbReference type="ARBA" id="ARBA00022691"/>
    </source>
</evidence>
<dbReference type="Proteomes" id="UP001153203">
    <property type="component" value="Unassembled WGS sequence"/>
</dbReference>
<gene>
    <name evidence="9" type="ORF">NF708_09490</name>
</gene>
<evidence type="ECO:0000256" key="5">
    <source>
        <dbReference type="PROSITE-ProRule" id="PRU01016"/>
    </source>
</evidence>
<dbReference type="GO" id="GO:0003677">
    <property type="term" value="F:DNA binding"/>
    <property type="evidence" value="ECO:0007669"/>
    <property type="project" value="TreeGrafter"/>
</dbReference>
<dbReference type="GO" id="GO:0003886">
    <property type="term" value="F:DNA (cytosine-5-)-methyltransferase activity"/>
    <property type="evidence" value="ECO:0007669"/>
    <property type="project" value="UniProtKB-EC"/>
</dbReference>
<accession>A0A9X4P8H1</accession>
<evidence type="ECO:0000313" key="10">
    <source>
        <dbReference type="Proteomes" id="UP001153203"/>
    </source>
</evidence>
<comment type="catalytic activity">
    <reaction evidence="7">
        <text>a 2'-deoxycytidine in DNA + S-adenosyl-L-methionine = a 5-methyl-2'-deoxycytidine in DNA + S-adenosyl-L-homocysteine + H(+)</text>
        <dbReference type="Rhea" id="RHEA:13681"/>
        <dbReference type="Rhea" id="RHEA-COMP:11369"/>
        <dbReference type="Rhea" id="RHEA-COMP:11370"/>
        <dbReference type="ChEBI" id="CHEBI:15378"/>
        <dbReference type="ChEBI" id="CHEBI:57856"/>
        <dbReference type="ChEBI" id="CHEBI:59789"/>
        <dbReference type="ChEBI" id="CHEBI:85452"/>
        <dbReference type="ChEBI" id="CHEBI:85454"/>
        <dbReference type="EC" id="2.1.1.37"/>
    </reaction>
</comment>
<dbReference type="InterPro" id="IPR031303">
    <property type="entry name" value="C5_meth_CS"/>
</dbReference>
<dbReference type="InterPro" id="IPR018117">
    <property type="entry name" value="C5_DNA_meth_AS"/>
</dbReference>
<dbReference type="CDD" id="cd00315">
    <property type="entry name" value="Cyt_C5_DNA_methylase"/>
    <property type="match status" value="1"/>
</dbReference>
<evidence type="ECO:0000313" key="9">
    <source>
        <dbReference type="EMBL" id="MDG6194218.1"/>
    </source>
</evidence>
<keyword evidence="3 5" id="KW-0949">S-adenosyl-L-methionine</keyword>
<proteinExistence type="inferred from homology"/>
<feature type="compositionally biased region" description="Polar residues" evidence="8">
    <location>
        <begin position="281"/>
        <end position="290"/>
    </location>
</feature>
<keyword evidence="2 5" id="KW-0808">Transferase</keyword>
<dbReference type="GO" id="GO:0009307">
    <property type="term" value="P:DNA restriction-modification system"/>
    <property type="evidence" value="ECO:0007669"/>
    <property type="project" value="UniProtKB-KW"/>
</dbReference>
<protein>
    <recommendedName>
        <fullName evidence="7">Cytosine-specific methyltransferase</fullName>
        <ecNumber evidence="7">2.1.1.37</ecNumber>
    </recommendedName>
</protein>
<dbReference type="InterPro" id="IPR050390">
    <property type="entry name" value="C5-Methyltransferase"/>
</dbReference>
<feature type="active site" evidence="5">
    <location>
        <position position="99"/>
    </location>
</feature>
<evidence type="ECO:0000256" key="4">
    <source>
        <dbReference type="ARBA" id="ARBA00022747"/>
    </source>
</evidence>
<comment type="caution">
    <text evidence="9">The sequence shown here is derived from an EMBL/GenBank/DDBJ whole genome shotgun (WGS) entry which is preliminary data.</text>
</comment>
<dbReference type="PANTHER" id="PTHR10629:SF52">
    <property type="entry name" value="DNA (CYTOSINE-5)-METHYLTRANSFERASE 1"/>
    <property type="match status" value="1"/>
</dbReference>
<evidence type="ECO:0000256" key="1">
    <source>
        <dbReference type="ARBA" id="ARBA00022603"/>
    </source>
</evidence>
<evidence type="ECO:0000256" key="7">
    <source>
        <dbReference type="RuleBase" id="RU000417"/>
    </source>
</evidence>
<keyword evidence="1 5" id="KW-0489">Methyltransferase</keyword>
<comment type="similarity">
    <text evidence="5 6">Belongs to the class I-like SAM-binding methyltransferase superfamily. C5-methyltransferase family.</text>
</comment>
<dbReference type="GO" id="GO:0044027">
    <property type="term" value="P:negative regulation of gene expression via chromosomal CpG island methylation"/>
    <property type="evidence" value="ECO:0007669"/>
    <property type="project" value="TreeGrafter"/>
</dbReference>
<dbReference type="PROSITE" id="PS00094">
    <property type="entry name" value="C5_MTASE_1"/>
    <property type="match status" value="1"/>
</dbReference>
<reference evidence="9" key="1">
    <citation type="submission" date="2022-06" db="EMBL/GenBank/DDBJ databases">
        <title>Lactococcus from bovine mastitis in China.</title>
        <authorList>
            <person name="Lin Y."/>
            <person name="Han B."/>
        </authorList>
    </citation>
    <scope>NUCLEOTIDE SEQUENCE</scope>
    <source>
        <strain evidence="9">Hebei-B-39</strain>
    </source>
</reference>
<name>A0A9X4P8H1_9LACT</name>
<dbReference type="Gene3D" id="3.40.50.150">
    <property type="entry name" value="Vaccinia Virus protein VP39"/>
    <property type="match status" value="1"/>
</dbReference>
<dbReference type="PANTHER" id="PTHR10629">
    <property type="entry name" value="CYTOSINE-SPECIFIC METHYLTRANSFERASE"/>
    <property type="match status" value="1"/>
</dbReference>
<dbReference type="SUPFAM" id="SSF53335">
    <property type="entry name" value="S-adenosyl-L-methionine-dependent methyltransferases"/>
    <property type="match status" value="1"/>
</dbReference>
<evidence type="ECO:0000256" key="2">
    <source>
        <dbReference type="ARBA" id="ARBA00022679"/>
    </source>
</evidence>
<dbReference type="InterPro" id="IPR001525">
    <property type="entry name" value="C5_MeTfrase"/>
</dbReference>
<dbReference type="EC" id="2.1.1.37" evidence="7"/>
<dbReference type="RefSeq" id="WP_279363692.1">
    <property type="nucleotide sequence ID" value="NZ_JAMWGA010000007.1"/>
</dbReference>
<feature type="compositionally biased region" description="Basic and acidic residues" evidence="8">
    <location>
        <begin position="291"/>
        <end position="301"/>
    </location>
</feature>
<sequence>MDRFKYKWEEFREVKSVKPKRKYKVLETFAGAGGLALGLEKSGLSSVGAVEIDKHAAQTLRINRPNWNVIENDISKVAENINDFVKVEELDVLSGGYPCQAFSYAGKREGFADTRGTLFYPYSEILENLKPKIFIAENVKGLVNHDEGRTLETMIKVFESNGYKVHWNVLNSWNYDVAQKRERIVIIGIRNDLVEKETIPFAYPKPQKYRPVLKDVLRDVPESPGIEYSEKKRKVIELVPPGGSWINLPEEVAKEYLGVSWFSGGGKRGMARRMSWDEPSLTLTTSPSQKQTERAHPDETRPFTTREYARIQSFPDDWIFSGGTSAIYKQIGNAVPVKLAEYVGKAVIEYLNQFEE</sequence>
<keyword evidence="4" id="KW-0680">Restriction system</keyword>
<dbReference type="Gene3D" id="3.90.120.10">
    <property type="entry name" value="DNA Methylase, subunit A, domain 2"/>
    <property type="match status" value="1"/>
</dbReference>
<dbReference type="GO" id="GO:0032259">
    <property type="term" value="P:methylation"/>
    <property type="evidence" value="ECO:0007669"/>
    <property type="project" value="UniProtKB-KW"/>
</dbReference>
<dbReference type="InterPro" id="IPR029063">
    <property type="entry name" value="SAM-dependent_MTases_sf"/>
</dbReference>
<feature type="region of interest" description="Disordered" evidence="8">
    <location>
        <begin position="277"/>
        <end position="303"/>
    </location>
</feature>
<evidence type="ECO:0000256" key="6">
    <source>
        <dbReference type="RuleBase" id="RU000416"/>
    </source>
</evidence>
<evidence type="ECO:0000256" key="8">
    <source>
        <dbReference type="SAM" id="MobiDB-lite"/>
    </source>
</evidence>
<dbReference type="EMBL" id="JAMWGI010000007">
    <property type="protein sequence ID" value="MDG6194218.1"/>
    <property type="molecule type" value="Genomic_DNA"/>
</dbReference>
<dbReference type="Pfam" id="PF00145">
    <property type="entry name" value="DNA_methylase"/>
    <property type="match status" value="1"/>
</dbReference>
<dbReference type="NCBIfam" id="TIGR00675">
    <property type="entry name" value="dcm"/>
    <property type="match status" value="1"/>
</dbReference>
<dbReference type="PRINTS" id="PR00105">
    <property type="entry name" value="C5METTRFRASE"/>
</dbReference>
<dbReference type="PROSITE" id="PS00095">
    <property type="entry name" value="C5_MTASE_2"/>
    <property type="match status" value="1"/>
</dbReference>
<organism evidence="9 10">
    <name type="scientific">Lactococcus formosensis</name>
    <dbReference type="NCBI Taxonomy" id="1281486"/>
    <lineage>
        <taxon>Bacteria</taxon>
        <taxon>Bacillati</taxon>
        <taxon>Bacillota</taxon>
        <taxon>Bacilli</taxon>
        <taxon>Lactobacillales</taxon>
        <taxon>Streptococcaceae</taxon>
        <taxon>Lactococcus</taxon>
    </lineage>
</organism>
<dbReference type="AlphaFoldDB" id="A0A9X4P8H1"/>